<evidence type="ECO:0000313" key="3">
    <source>
        <dbReference type="Proteomes" id="UP000192907"/>
    </source>
</evidence>
<protein>
    <recommendedName>
        <fullName evidence="4">LPP20 lipoprotein</fullName>
    </recommendedName>
</protein>
<dbReference type="RefSeq" id="WP_132314790.1">
    <property type="nucleotide sequence ID" value="NZ_FWZT01000001.1"/>
</dbReference>
<dbReference type="Proteomes" id="UP000192907">
    <property type="component" value="Unassembled WGS sequence"/>
</dbReference>
<keyword evidence="3" id="KW-1185">Reference proteome</keyword>
<dbReference type="EMBL" id="FWZT01000001">
    <property type="protein sequence ID" value="SME87904.1"/>
    <property type="molecule type" value="Genomic_DNA"/>
</dbReference>
<accession>A0A1Y6B2B5</accession>
<keyword evidence="1" id="KW-0732">Signal</keyword>
<proteinExistence type="predicted"/>
<evidence type="ECO:0008006" key="4">
    <source>
        <dbReference type="Google" id="ProtNLM"/>
    </source>
</evidence>
<sequence length="170" mass="19437">MFLRTLVLMVLALTASSCQTLDHRVIEKSKKDRPEWLRKPYGGLRKTASNGFVLVYQKADVQDLALGIDQSRSQASAHFMKELLGDMIKNRQSYVSKSKKDQIEISRIGMNGLEQALQEAALIRDIYFEKIQAVGQIQAEESYRIYVLCRISANDLKKAQEQVEALWRQS</sequence>
<dbReference type="PROSITE" id="PS51257">
    <property type="entry name" value="PROKAR_LIPOPROTEIN"/>
    <property type="match status" value="1"/>
</dbReference>
<organism evidence="2 3">
    <name type="scientific">Pseudobacteriovorax antillogorgiicola</name>
    <dbReference type="NCBI Taxonomy" id="1513793"/>
    <lineage>
        <taxon>Bacteria</taxon>
        <taxon>Pseudomonadati</taxon>
        <taxon>Bdellovibrionota</taxon>
        <taxon>Oligoflexia</taxon>
        <taxon>Oligoflexales</taxon>
        <taxon>Pseudobacteriovoracaceae</taxon>
        <taxon>Pseudobacteriovorax</taxon>
    </lineage>
</organism>
<evidence type="ECO:0000256" key="1">
    <source>
        <dbReference type="SAM" id="SignalP"/>
    </source>
</evidence>
<feature type="chain" id="PRO_5013119715" description="LPP20 lipoprotein" evidence="1">
    <location>
        <begin position="21"/>
        <end position="170"/>
    </location>
</feature>
<evidence type="ECO:0000313" key="2">
    <source>
        <dbReference type="EMBL" id="SME87904.1"/>
    </source>
</evidence>
<name>A0A1Y6B2B5_9BACT</name>
<feature type="signal peptide" evidence="1">
    <location>
        <begin position="1"/>
        <end position="20"/>
    </location>
</feature>
<dbReference type="STRING" id="1513793.SAMN06296036_10166"/>
<dbReference type="AlphaFoldDB" id="A0A1Y6B2B5"/>
<gene>
    <name evidence="2" type="ORF">SAMN06296036_10166</name>
</gene>
<reference evidence="3" key="1">
    <citation type="submission" date="2017-04" db="EMBL/GenBank/DDBJ databases">
        <authorList>
            <person name="Varghese N."/>
            <person name="Submissions S."/>
        </authorList>
    </citation>
    <scope>NUCLEOTIDE SEQUENCE [LARGE SCALE GENOMIC DNA]</scope>
    <source>
        <strain evidence="3">RKEM611</strain>
    </source>
</reference>